<protein>
    <recommendedName>
        <fullName evidence="2">Wbp11/ELF5/Saf1 N-terminal domain-containing protein</fullName>
    </recommendedName>
</protein>
<accession>A0A6G0W5I5</accession>
<reference evidence="3 4" key="1">
    <citation type="submission" date="2019-07" db="EMBL/GenBank/DDBJ databases">
        <title>Genomics analysis of Aphanomyces spp. identifies a new class of oomycete effector associated with host adaptation.</title>
        <authorList>
            <person name="Gaulin E."/>
        </authorList>
    </citation>
    <scope>NUCLEOTIDE SEQUENCE [LARGE SCALE GENOMIC DNA]</scope>
    <source>
        <strain evidence="3 4">ATCC 201684</strain>
    </source>
</reference>
<feature type="domain" description="Wbp11/ELF5/Saf1 N-terminal" evidence="2">
    <location>
        <begin position="9"/>
        <end position="81"/>
    </location>
</feature>
<dbReference type="VEuPathDB" id="FungiDB:AeMF1_014524"/>
<organism evidence="3 4">
    <name type="scientific">Aphanomyces euteiches</name>
    <dbReference type="NCBI Taxonomy" id="100861"/>
    <lineage>
        <taxon>Eukaryota</taxon>
        <taxon>Sar</taxon>
        <taxon>Stramenopiles</taxon>
        <taxon>Oomycota</taxon>
        <taxon>Saprolegniomycetes</taxon>
        <taxon>Saprolegniales</taxon>
        <taxon>Verrucalvaceae</taxon>
        <taxon>Aphanomyces</taxon>
    </lineage>
</organism>
<feature type="compositionally biased region" description="Basic residues" evidence="1">
    <location>
        <begin position="168"/>
        <end position="179"/>
    </location>
</feature>
<dbReference type="InterPro" id="IPR019007">
    <property type="entry name" value="Wbp11/ELF5/Saf1_N"/>
</dbReference>
<keyword evidence="4" id="KW-1185">Reference proteome</keyword>
<comment type="caution">
    <text evidence="3">The sequence shown here is derived from an EMBL/GenBank/DDBJ whole genome shotgun (WGS) entry which is preliminary data.</text>
</comment>
<feature type="compositionally biased region" description="Basic and acidic residues" evidence="1">
    <location>
        <begin position="38"/>
        <end position="47"/>
    </location>
</feature>
<feature type="region of interest" description="Disordered" evidence="1">
    <location>
        <begin position="271"/>
        <end position="297"/>
    </location>
</feature>
<dbReference type="Pfam" id="PF09429">
    <property type="entry name" value="Wbp11"/>
    <property type="match status" value="1"/>
</dbReference>
<dbReference type="GO" id="GO:0006396">
    <property type="term" value="P:RNA processing"/>
    <property type="evidence" value="ECO:0007669"/>
    <property type="project" value="InterPro"/>
</dbReference>
<feature type="compositionally biased region" description="Pro residues" evidence="1">
    <location>
        <begin position="180"/>
        <end position="195"/>
    </location>
</feature>
<evidence type="ECO:0000259" key="2">
    <source>
        <dbReference type="Pfam" id="PF09429"/>
    </source>
</evidence>
<dbReference type="Proteomes" id="UP000481153">
    <property type="component" value="Unassembled WGS sequence"/>
</dbReference>
<evidence type="ECO:0000313" key="4">
    <source>
        <dbReference type="Proteomes" id="UP000481153"/>
    </source>
</evidence>
<dbReference type="PRINTS" id="PR01217">
    <property type="entry name" value="PRICHEXTENSN"/>
</dbReference>
<proteinExistence type="predicted"/>
<sequence length="335" mass="36090">MGKKDKITADPMTQFRKKQKEKEKKKHKVVRTTGKQSRLAEMDPNDLRDKIKKLEREEQNQALDGAGRQRKQELEDTLRQVLRHRADVDAETKAKQIPETIKSAKDLAAHNAKLYKNPEQSVHYHPIFNPFGVAPPPGHAPPSTVGFPGANLNLHNDKLDQPPLPKGPRPKLKNKHRPPLPRGPPPFRPPPPPPSYQNTALPPASVAVPPPPPPPPSSSNFAPPPPPPPSIPPPPPPSIPPPPPPVAPMGAVAASPSISLDHDMTNLVPAALRHRKVSNSTSAPPPPPPPLSSPAAAGTATTLLFQPAPLVNQAPKGQDDTYAAFLNEMKTLGAL</sequence>
<feature type="region of interest" description="Disordered" evidence="1">
    <location>
        <begin position="1"/>
        <end position="47"/>
    </location>
</feature>
<evidence type="ECO:0000313" key="3">
    <source>
        <dbReference type="EMBL" id="KAF0722368.1"/>
    </source>
</evidence>
<dbReference type="EMBL" id="VJMJ01000337">
    <property type="protein sequence ID" value="KAF0722368.1"/>
    <property type="molecule type" value="Genomic_DNA"/>
</dbReference>
<feature type="compositionally biased region" description="Pro residues" evidence="1">
    <location>
        <begin position="283"/>
        <end position="292"/>
    </location>
</feature>
<gene>
    <name evidence="3" type="ORF">Ae201684_018495</name>
</gene>
<dbReference type="AlphaFoldDB" id="A0A6G0W5I5"/>
<feature type="region of interest" description="Disordered" evidence="1">
    <location>
        <begin position="127"/>
        <end position="252"/>
    </location>
</feature>
<evidence type="ECO:0000256" key="1">
    <source>
        <dbReference type="SAM" id="MobiDB-lite"/>
    </source>
</evidence>
<feature type="compositionally biased region" description="Pro residues" evidence="1">
    <location>
        <begin position="208"/>
        <end position="247"/>
    </location>
</feature>
<feature type="compositionally biased region" description="Basic residues" evidence="1">
    <location>
        <begin position="15"/>
        <end position="30"/>
    </location>
</feature>
<name>A0A6G0W5I5_9STRA</name>